<dbReference type="EMBL" id="JALN02000004">
    <property type="protein sequence ID" value="KDE96715.1"/>
    <property type="molecule type" value="Genomic_DNA"/>
</dbReference>
<dbReference type="RefSeq" id="WP_036349695.1">
    <property type="nucleotide sequence ID" value="NZ_JALN02000004.1"/>
</dbReference>
<accession>A0A064C8U4</accession>
<organism evidence="1 2">
    <name type="scientific">Mycolicibacterium aromaticivorans JS19b1 = JCM 16368</name>
    <dbReference type="NCBI Taxonomy" id="1440774"/>
    <lineage>
        <taxon>Bacteria</taxon>
        <taxon>Bacillati</taxon>
        <taxon>Actinomycetota</taxon>
        <taxon>Actinomycetes</taxon>
        <taxon>Mycobacteriales</taxon>
        <taxon>Mycobacteriaceae</taxon>
        <taxon>Mycolicibacterium</taxon>
    </lineage>
</organism>
<evidence type="ECO:0000313" key="1">
    <source>
        <dbReference type="EMBL" id="KDE96715.1"/>
    </source>
</evidence>
<name>A0A064C8U4_9MYCO</name>
<proteinExistence type="predicted"/>
<dbReference type="AlphaFoldDB" id="A0A064C8U4"/>
<dbReference type="Proteomes" id="UP000022835">
    <property type="component" value="Unassembled WGS sequence"/>
</dbReference>
<gene>
    <name evidence="1" type="ORF">Y900_030770</name>
</gene>
<protein>
    <submittedName>
        <fullName evidence="1">Uncharacterized protein</fullName>
    </submittedName>
</protein>
<reference evidence="1" key="1">
    <citation type="submission" date="2014-05" db="EMBL/GenBank/DDBJ databases">
        <title>Genome sequence of Mycobacterium aromaticivorans strain JS19b1T (= DSM 45407T).</title>
        <authorList>
            <person name="Kwak Y."/>
            <person name="Park G.-S."/>
            <person name="Li Q.X."/>
            <person name="Lee S.-E."/>
            <person name="Shin J.-H."/>
        </authorList>
    </citation>
    <scope>NUCLEOTIDE SEQUENCE [LARGE SCALE GENOMIC DNA]</scope>
    <source>
        <strain evidence="1">JS19b1</strain>
    </source>
</reference>
<dbReference type="OrthoDB" id="4757034at2"/>
<dbReference type="STRING" id="1440774.Y900_030770"/>
<evidence type="ECO:0000313" key="2">
    <source>
        <dbReference type="Proteomes" id="UP000022835"/>
    </source>
</evidence>
<keyword evidence="2" id="KW-1185">Reference proteome</keyword>
<sequence>MVDQIPFEKHTREWWGRLTDDQRARVRKAAEDNDTSSVTAKLLADTRCPVGLIGTAWETDPEYSWSWPKGMRAFIADQP</sequence>
<comment type="caution">
    <text evidence="1">The sequence shown here is derived from an EMBL/GenBank/DDBJ whole genome shotgun (WGS) entry which is preliminary data.</text>
</comment>